<dbReference type="PANTHER" id="PTHR30024:SF47">
    <property type="entry name" value="TAURINE-BINDING PERIPLASMIC PROTEIN"/>
    <property type="match status" value="1"/>
</dbReference>
<dbReference type="PANTHER" id="PTHR30024">
    <property type="entry name" value="ALIPHATIC SULFONATES-BINDING PROTEIN-RELATED"/>
    <property type="match status" value="1"/>
</dbReference>
<feature type="signal peptide" evidence="4">
    <location>
        <begin position="1"/>
        <end position="23"/>
    </location>
</feature>
<dbReference type="RefSeq" id="XP_064708439.1">
    <property type="nucleotide sequence ID" value="XM_064855779.1"/>
</dbReference>
<evidence type="ECO:0000256" key="1">
    <source>
        <dbReference type="ARBA" id="ARBA00004418"/>
    </source>
</evidence>
<evidence type="ECO:0000256" key="4">
    <source>
        <dbReference type="SAM" id="SignalP"/>
    </source>
</evidence>
<protein>
    <recommendedName>
        <fullName evidence="5">SsuA/THI5-like domain-containing protein</fullName>
    </recommendedName>
</protein>
<accession>A0AAV9NI36</accession>
<dbReference type="SUPFAM" id="SSF53850">
    <property type="entry name" value="Periplasmic binding protein-like II"/>
    <property type="match status" value="1"/>
</dbReference>
<evidence type="ECO:0000256" key="3">
    <source>
        <dbReference type="ARBA" id="ARBA00022729"/>
    </source>
</evidence>
<sequence>MLYAYYLLGAAAAAFALPQDSSAVNGSLDATTYSTATKLQNINYGAFTQTATYSIANQLGYFKAYGLNVTYLQVPNSTYGYNQLLTGGYDIMTGTIDNAVNLRFNQKQPLTVTGQLDGGPELTIASIPSITSITQLKGKPLMVDSPVSGYAYILRKVLALHGLYLENGDYTFQVSLEYFSSRFPANIDKVVGSTVIRYADLVAGKLPDGTPVYATIFTYPFTSQAGDVPTAQRPNILAKISDFIQPFSSSAFTIREAALSNNAQRTLIRKFTSAMYAANQYLASPGSRKCSISAISKQLNVSTSVATSAYTSANDPITGETSSPGGNFTVNRQGLLNVIDVRSQFGGFASVPAGFNYADAILPGQGKLIDYSLRDDALKNLVSFSPSTKC</sequence>
<name>A0AAV9NI36_9EURO</name>
<comment type="subcellular location">
    <subcellularLocation>
        <location evidence="1">Periplasm</location>
    </subcellularLocation>
</comment>
<dbReference type="GO" id="GO:0042597">
    <property type="term" value="C:periplasmic space"/>
    <property type="evidence" value="ECO:0007669"/>
    <property type="project" value="UniProtKB-SubCell"/>
</dbReference>
<reference evidence="6 7" key="1">
    <citation type="submission" date="2023-08" db="EMBL/GenBank/DDBJ databases">
        <title>Black Yeasts Isolated from many extreme environments.</title>
        <authorList>
            <person name="Coleine C."/>
            <person name="Stajich J.E."/>
            <person name="Selbmann L."/>
        </authorList>
    </citation>
    <scope>NUCLEOTIDE SEQUENCE [LARGE SCALE GENOMIC DNA]</scope>
    <source>
        <strain evidence="6 7">CCFEE 5792</strain>
    </source>
</reference>
<dbReference type="GeneID" id="89980402"/>
<evidence type="ECO:0000259" key="5">
    <source>
        <dbReference type="Pfam" id="PF09084"/>
    </source>
</evidence>
<comment type="caution">
    <text evidence="6">The sequence shown here is derived from an EMBL/GenBank/DDBJ whole genome shotgun (WGS) entry which is preliminary data.</text>
</comment>
<organism evidence="6 7">
    <name type="scientific">Exophiala bonariae</name>
    <dbReference type="NCBI Taxonomy" id="1690606"/>
    <lineage>
        <taxon>Eukaryota</taxon>
        <taxon>Fungi</taxon>
        <taxon>Dikarya</taxon>
        <taxon>Ascomycota</taxon>
        <taxon>Pezizomycotina</taxon>
        <taxon>Eurotiomycetes</taxon>
        <taxon>Chaetothyriomycetidae</taxon>
        <taxon>Chaetothyriales</taxon>
        <taxon>Herpotrichiellaceae</taxon>
        <taxon>Exophiala</taxon>
    </lineage>
</organism>
<proteinExistence type="inferred from homology"/>
<evidence type="ECO:0000313" key="7">
    <source>
        <dbReference type="Proteomes" id="UP001358417"/>
    </source>
</evidence>
<feature type="domain" description="SsuA/THI5-like" evidence="5">
    <location>
        <begin position="49"/>
        <end position="173"/>
    </location>
</feature>
<evidence type="ECO:0000313" key="6">
    <source>
        <dbReference type="EMBL" id="KAK5056723.1"/>
    </source>
</evidence>
<keyword evidence="7" id="KW-1185">Reference proteome</keyword>
<gene>
    <name evidence="6" type="ORF">LTR84_012255</name>
</gene>
<keyword evidence="3 4" id="KW-0732">Signal</keyword>
<dbReference type="AlphaFoldDB" id="A0AAV9NI36"/>
<dbReference type="Gene3D" id="3.40.190.10">
    <property type="entry name" value="Periplasmic binding protein-like II"/>
    <property type="match status" value="2"/>
</dbReference>
<dbReference type="InterPro" id="IPR015168">
    <property type="entry name" value="SsuA/THI5"/>
</dbReference>
<dbReference type="EMBL" id="JAVRRD010000007">
    <property type="protein sequence ID" value="KAK5056723.1"/>
    <property type="molecule type" value="Genomic_DNA"/>
</dbReference>
<comment type="similarity">
    <text evidence="2">Belongs to the bacterial solute-binding protein SsuA/TauA family.</text>
</comment>
<evidence type="ECO:0000256" key="2">
    <source>
        <dbReference type="ARBA" id="ARBA00010742"/>
    </source>
</evidence>
<feature type="chain" id="PRO_5043631265" description="SsuA/THI5-like domain-containing protein" evidence="4">
    <location>
        <begin position="24"/>
        <end position="390"/>
    </location>
</feature>
<dbReference type="Proteomes" id="UP001358417">
    <property type="component" value="Unassembled WGS sequence"/>
</dbReference>
<dbReference type="Pfam" id="PF09084">
    <property type="entry name" value="NMT1"/>
    <property type="match status" value="1"/>
</dbReference>